<evidence type="ECO:0000259" key="1">
    <source>
        <dbReference type="Pfam" id="PF04542"/>
    </source>
</evidence>
<accession>A0ABU8M674</accession>
<organism evidence="2 3">
    <name type="scientific">Actinomycetospora flava</name>
    <dbReference type="NCBI Taxonomy" id="3129232"/>
    <lineage>
        <taxon>Bacteria</taxon>
        <taxon>Bacillati</taxon>
        <taxon>Actinomycetota</taxon>
        <taxon>Actinomycetes</taxon>
        <taxon>Pseudonocardiales</taxon>
        <taxon>Pseudonocardiaceae</taxon>
        <taxon>Actinomycetospora</taxon>
    </lineage>
</organism>
<feature type="domain" description="RNA polymerase sigma-70 region 2" evidence="1">
    <location>
        <begin position="38"/>
        <end position="82"/>
    </location>
</feature>
<dbReference type="SUPFAM" id="SSF88946">
    <property type="entry name" value="Sigma2 domain of RNA polymerase sigma factors"/>
    <property type="match status" value="1"/>
</dbReference>
<evidence type="ECO:0000313" key="2">
    <source>
        <dbReference type="EMBL" id="MEJ2862551.1"/>
    </source>
</evidence>
<dbReference type="RefSeq" id="WP_337703932.1">
    <property type="nucleotide sequence ID" value="NZ_JBBEGM010000006.1"/>
</dbReference>
<keyword evidence="3" id="KW-1185">Reference proteome</keyword>
<evidence type="ECO:0000313" key="3">
    <source>
        <dbReference type="Proteomes" id="UP001369736"/>
    </source>
</evidence>
<sequence>MAERSQEYAHLDPLLAQYAALRVDDERRQELRGRLAVAFLPVAENIARRYTGRGEPLDDPEQVATIGLLHALDRYEPTQGRARPSCPRAAAGAAQFARTVPVCGCSEPSRRSARAAASVELFRAVVFSVPAREQCLVGDQEDKVTLATGWALL</sequence>
<dbReference type="Gene3D" id="1.20.120.1810">
    <property type="match status" value="1"/>
</dbReference>
<dbReference type="InterPro" id="IPR007627">
    <property type="entry name" value="RNA_pol_sigma70_r2"/>
</dbReference>
<name>A0ABU8M674_9PSEU</name>
<reference evidence="2 3" key="1">
    <citation type="submission" date="2024-03" db="EMBL/GenBank/DDBJ databases">
        <title>Actinomycetospora sp. OC33-EN07, a novel actinomycete isolated from wild orchid (Aerides multiflora).</title>
        <authorList>
            <person name="Suriyachadkun C."/>
        </authorList>
    </citation>
    <scope>NUCLEOTIDE SEQUENCE [LARGE SCALE GENOMIC DNA]</scope>
    <source>
        <strain evidence="2 3">OC33-EN07</strain>
    </source>
</reference>
<dbReference type="Proteomes" id="UP001369736">
    <property type="component" value="Unassembled WGS sequence"/>
</dbReference>
<proteinExistence type="predicted"/>
<dbReference type="EMBL" id="JBBEGM010000006">
    <property type="protein sequence ID" value="MEJ2862551.1"/>
    <property type="molecule type" value="Genomic_DNA"/>
</dbReference>
<comment type="caution">
    <text evidence="2">The sequence shown here is derived from an EMBL/GenBank/DDBJ whole genome shotgun (WGS) entry which is preliminary data.</text>
</comment>
<dbReference type="Pfam" id="PF04542">
    <property type="entry name" value="Sigma70_r2"/>
    <property type="match status" value="1"/>
</dbReference>
<gene>
    <name evidence="2" type="ORF">WCD58_15370</name>
</gene>
<protein>
    <submittedName>
        <fullName evidence="2">Sigma factor</fullName>
    </submittedName>
</protein>
<dbReference type="InterPro" id="IPR013325">
    <property type="entry name" value="RNA_pol_sigma_r2"/>
</dbReference>